<dbReference type="Proteomes" id="UP001165740">
    <property type="component" value="Chromosome 5"/>
</dbReference>
<evidence type="ECO:0000313" key="6">
    <source>
        <dbReference type="RefSeq" id="XP_055884228.1"/>
    </source>
</evidence>
<dbReference type="PANTHER" id="PTHR24043:SF8">
    <property type="entry name" value="EGF-LIKE DOMAIN-CONTAINING PROTEIN"/>
    <property type="match status" value="1"/>
</dbReference>
<dbReference type="GeneID" id="106073948"/>
<dbReference type="GO" id="GO:0005044">
    <property type="term" value="F:scavenger receptor activity"/>
    <property type="evidence" value="ECO:0007669"/>
    <property type="project" value="InterPro"/>
</dbReference>
<feature type="signal peptide" evidence="3">
    <location>
        <begin position="1"/>
        <end position="22"/>
    </location>
</feature>
<evidence type="ECO:0000313" key="7">
    <source>
        <dbReference type="RefSeq" id="XP_055884229.1"/>
    </source>
</evidence>
<reference evidence="5 6" key="1">
    <citation type="submission" date="2025-04" db="UniProtKB">
        <authorList>
            <consortium name="RefSeq"/>
        </authorList>
    </citation>
    <scope>IDENTIFICATION</scope>
</reference>
<dbReference type="InterPro" id="IPR008979">
    <property type="entry name" value="Galactose-bd-like_sf"/>
</dbReference>
<dbReference type="RefSeq" id="XP_055884229.1">
    <property type="nucleotide sequence ID" value="XM_056028254.1"/>
</dbReference>
<dbReference type="SUPFAM" id="SSF49785">
    <property type="entry name" value="Galactose-binding domain-like"/>
    <property type="match status" value="1"/>
</dbReference>
<dbReference type="Gene3D" id="2.60.120.260">
    <property type="entry name" value="Galactose-binding domain-like"/>
    <property type="match status" value="1"/>
</dbReference>
<feature type="chain" id="PRO_5044702768" evidence="3">
    <location>
        <begin position="23"/>
        <end position="675"/>
    </location>
</feature>
<keyword evidence="3" id="KW-0732">Signal</keyword>
<name>A0A9W3AAP4_BIOGL</name>
<dbReference type="RefSeq" id="XP_055884227.1">
    <property type="nucleotide sequence ID" value="XM_056028252.1"/>
</dbReference>
<dbReference type="Pfam" id="PF22633">
    <property type="entry name" value="F5_F8_type_C_2"/>
    <property type="match status" value="1"/>
</dbReference>
<evidence type="ECO:0000313" key="4">
    <source>
        <dbReference type="Proteomes" id="UP001165740"/>
    </source>
</evidence>
<protein>
    <submittedName>
        <fullName evidence="5 6">Uncharacterized protein LOC106073948</fullName>
    </submittedName>
</protein>
<accession>A0A9W3AAP4</accession>
<evidence type="ECO:0000256" key="1">
    <source>
        <dbReference type="ARBA" id="ARBA00022536"/>
    </source>
</evidence>
<keyword evidence="4" id="KW-1185">Reference proteome</keyword>
<dbReference type="InterPro" id="IPR042635">
    <property type="entry name" value="MEGF10/SREC1/2-like"/>
</dbReference>
<proteinExistence type="predicted"/>
<dbReference type="OrthoDB" id="10252017at2759"/>
<organism evidence="4 6">
    <name type="scientific">Biomphalaria glabrata</name>
    <name type="common">Bloodfluke planorb</name>
    <name type="synonym">Freshwater snail</name>
    <dbReference type="NCBI Taxonomy" id="6526"/>
    <lineage>
        <taxon>Eukaryota</taxon>
        <taxon>Metazoa</taxon>
        <taxon>Spiralia</taxon>
        <taxon>Lophotrochozoa</taxon>
        <taxon>Mollusca</taxon>
        <taxon>Gastropoda</taxon>
        <taxon>Heterobranchia</taxon>
        <taxon>Euthyneura</taxon>
        <taxon>Panpulmonata</taxon>
        <taxon>Hygrophila</taxon>
        <taxon>Lymnaeoidea</taxon>
        <taxon>Planorbidae</taxon>
        <taxon>Biomphalaria</taxon>
    </lineage>
</organism>
<keyword evidence="2" id="KW-1133">Transmembrane helix</keyword>
<evidence type="ECO:0000256" key="3">
    <source>
        <dbReference type="SAM" id="SignalP"/>
    </source>
</evidence>
<dbReference type="OMA" id="HKTGVCK"/>
<evidence type="ECO:0000256" key="2">
    <source>
        <dbReference type="SAM" id="Phobius"/>
    </source>
</evidence>
<dbReference type="PANTHER" id="PTHR24043">
    <property type="entry name" value="SCAVENGER RECEPTOR CLASS F"/>
    <property type="match status" value="1"/>
</dbReference>
<dbReference type="RefSeq" id="XP_055884228.1">
    <property type="nucleotide sequence ID" value="XM_056028253.1"/>
</dbReference>
<keyword evidence="2" id="KW-0472">Membrane</keyword>
<sequence>MGFKAKCIVCFIVWTQFKYLAAQCPGGWFGSKCQYMCHCDKNSQCNKDGSCPTKCNTGWFGGGCQYEDLMTVNGTSITTSAVSSSTSWLTDRNASTCNKDPRLHSITVEWDITYHFTWLRLTAQNASIFPLELNFSTASVSYICKSPLVAIVDSTTVDISCDIREPVRQVTLSGYNLYKICSMSISGGRNMALKQMTEQTGTYSDHKGSYPASLAVDGNSNSNFYNLSCTHTSTVKAVNLATWKLTMELEHKINRITLYNRGGYENYRLKNFKLETLDSKNNILWTHNDLSNVSDVYRINTMEQHSVKAIRISVTNIDYYSKCPILTLCEVLVFGDCDAGTWGPGCERTCPKECKSLCHQETGKCYQCIGYQNPPYCSLGCLEEKWGFNCLSNCSDSCFNHSCNSISGICDNGCYGFMNPPSCTEGCLEEKWGFNCLSNCSDSCFNHSCNSKSGICDNGCYGFMNPPSCTEGCLEEKWGFNCLSNCSDSCFNHSCNSKSGICDNGCYGFMNPPSCTEGCLEEKWGFNCLSNCSDSCFNHSCNSKSGICDNGCYGFMNPPSCTEGCLEEKWGFNCLSNCSDSCFNHSCNSKSGICDNGCYGFMNPPSCTEGACIFSDLVGMAIGFAIGAISLAVVEIALCLILNKRRKSPNILNDPANRTQGTAMNLYINSHLSPH</sequence>
<dbReference type="Gene3D" id="2.170.300.10">
    <property type="entry name" value="Tie2 ligand-binding domain superfamily"/>
    <property type="match status" value="2"/>
</dbReference>
<feature type="transmembrane region" description="Helical" evidence="2">
    <location>
        <begin position="617"/>
        <end position="642"/>
    </location>
</feature>
<keyword evidence="2" id="KW-0812">Transmembrane</keyword>
<evidence type="ECO:0000313" key="5">
    <source>
        <dbReference type="RefSeq" id="XP_055884227.1"/>
    </source>
</evidence>
<keyword evidence="1" id="KW-0245">EGF-like domain</keyword>
<dbReference type="AlphaFoldDB" id="A0A9W3AAP4"/>
<gene>
    <name evidence="5 6 7" type="primary">LOC106073948</name>
</gene>